<feature type="transmembrane region" description="Helical" evidence="1">
    <location>
        <begin position="89"/>
        <end position="110"/>
    </location>
</feature>
<organism evidence="2 3">
    <name type="scientific">Bacteroides uniformis</name>
    <dbReference type="NCBI Taxonomy" id="820"/>
    <lineage>
        <taxon>Bacteria</taxon>
        <taxon>Pseudomonadati</taxon>
        <taxon>Bacteroidota</taxon>
        <taxon>Bacteroidia</taxon>
        <taxon>Bacteroidales</taxon>
        <taxon>Bacteroidaceae</taxon>
        <taxon>Bacteroides</taxon>
    </lineage>
</organism>
<keyword evidence="1" id="KW-1133">Transmembrane helix</keyword>
<evidence type="ECO:0000256" key="1">
    <source>
        <dbReference type="SAM" id="Phobius"/>
    </source>
</evidence>
<feature type="transmembrane region" description="Helical" evidence="1">
    <location>
        <begin position="6"/>
        <end position="22"/>
    </location>
</feature>
<sequence length="358" mass="41302">MLFTYIIYNVILLFVLIFGYYVKVSSTKLSEYICRTIVFLSIVIPASIRKGIGTDYWSYVGLYQWYSTNSDEHEIGFQLLGKLMNFFGFSYQSFIASLAILAFAPVCYYVPKRNFYPFIVIYFFLLFLSCISTTRQAISIALVTCGIFALYKEKGTMKYLFCVVLAFFFHYSSILYFPILLFKNIKFSNTNIYICLGIILMIMSRADFIDNLFASSIFQDSPYGVYATIGQYNREAEVGTGLGIILNLMLPCLFLMLNRKISKYYDHVGFFVFLTMLFVTSYFLASKVHIFGRLMGCFIFLPAFLIHPVCKILSLKYNNFLIFLFFIIYLILYEKMIAVSQSSLGNGLGISPYTTIFD</sequence>
<evidence type="ECO:0000313" key="3">
    <source>
        <dbReference type="Proteomes" id="UP000283601"/>
    </source>
</evidence>
<name>A0A414IN99_BACUN</name>
<feature type="transmembrane region" description="Helical" evidence="1">
    <location>
        <begin position="290"/>
        <end position="310"/>
    </location>
</feature>
<dbReference type="RefSeq" id="WP_118132103.1">
    <property type="nucleotide sequence ID" value="NZ_CAXVKF010000005.1"/>
</dbReference>
<dbReference type="AlphaFoldDB" id="A0A414IN99"/>
<feature type="transmembrane region" description="Helical" evidence="1">
    <location>
        <begin position="29"/>
        <end position="48"/>
    </location>
</feature>
<keyword evidence="1" id="KW-0472">Membrane</keyword>
<feature type="transmembrane region" description="Helical" evidence="1">
    <location>
        <begin position="157"/>
        <end position="181"/>
    </location>
</feature>
<dbReference type="Pfam" id="PF14897">
    <property type="entry name" value="EpsG"/>
    <property type="match status" value="1"/>
</dbReference>
<accession>A0A414IN99</accession>
<proteinExistence type="predicted"/>
<dbReference type="EMBL" id="QSJZ01000001">
    <property type="protein sequence ID" value="RHE25898.1"/>
    <property type="molecule type" value="Genomic_DNA"/>
</dbReference>
<feature type="transmembrane region" description="Helical" evidence="1">
    <location>
        <begin position="238"/>
        <end position="257"/>
    </location>
</feature>
<feature type="transmembrane region" description="Helical" evidence="1">
    <location>
        <begin position="193"/>
        <end position="218"/>
    </location>
</feature>
<feature type="transmembrane region" description="Helical" evidence="1">
    <location>
        <begin position="122"/>
        <end position="151"/>
    </location>
</feature>
<feature type="transmembrane region" description="Helical" evidence="1">
    <location>
        <begin position="264"/>
        <end position="284"/>
    </location>
</feature>
<evidence type="ECO:0000313" key="2">
    <source>
        <dbReference type="EMBL" id="RHE25898.1"/>
    </source>
</evidence>
<reference evidence="2 3" key="1">
    <citation type="submission" date="2018-08" db="EMBL/GenBank/DDBJ databases">
        <title>A genome reference for cultivated species of the human gut microbiota.</title>
        <authorList>
            <person name="Zou Y."/>
            <person name="Xue W."/>
            <person name="Luo G."/>
        </authorList>
    </citation>
    <scope>NUCLEOTIDE SEQUENCE [LARGE SCALE GENOMIC DNA]</scope>
    <source>
        <strain evidence="2 3">AM29-12AC</strain>
    </source>
</reference>
<protein>
    <submittedName>
        <fullName evidence="2">EpsG family protein</fullName>
    </submittedName>
</protein>
<dbReference type="Proteomes" id="UP000283601">
    <property type="component" value="Unassembled WGS sequence"/>
</dbReference>
<keyword evidence="1" id="KW-0812">Transmembrane</keyword>
<comment type="caution">
    <text evidence="2">The sequence shown here is derived from an EMBL/GenBank/DDBJ whole genome shotgun (WGS) entry which is preliminary data.</text>
</comment>
<dbReference type="InterPro" id="IPR049458">
    <property type="entry name" value="EpsG-like"/>
</dbReference>
<feature type="transmembrane region" description="Helical" evidence="1">
    <location>
        <begin position="317"/>
        <end position="333"/>
    </location>
</feature>
<gene>
    <name evidence="2" type="ORF">DW758_02215</name>
</gene>